<dbReference type="InterPro" id="IPR002918">
    <property type="entry name" value="Lipase_EstA/Esterase_EstB"/>
</dbReference>
<dbReference type="Pfam" id="PF01674">
    <property type="entry name" value="Lipase_2"/>
    <property type="match status" value="1"/>
</dbReference>
<comment type="caution">
    <text evidence="1">The sequence shown here is derived from an EMBL/GenBank/DDBJ whole genome shotgun (WGS) entry which is preliminary data.</text>
</comment>
<accession>A0ABV9FRL1</accession>
<protein>
    <submittedName>
        <fullName evidence="1">Esterase/lipase family protein</fullName>
    </submittedName>
</protein>
<name>A0ABV9FRL1_9NOCA</name>
<sequence length="235" mass="24702">MPGADGTTADTEKQWATMTSTLVQQGACTLLYQGGIIDGRRWAGDMPDSARQLAQFVAEVKKTTGADKVDIVAHSAGSFVANFYLKVLGGGPDVHNVVLLASEARGCDGAGFLTQYGLKDLPVTPVQVLQAAPWLLPVLTALMPDMGPTLQLSPASDVYRAVMDGPVTQPGVRYAVMATKNDAVATPAGPCSFITEPGVTNDFYEDVFPGGPAVDHSSLRSSPDAANWVVDQLYS</sequence>
<reference evidence="2" key="1">
    <citation type="journal article" date="2019" name="Int. J. Syst. Evol. Microbiol.">
        <title>The Global Catalogue of Microorganisms (GCM) 10K type strain sequencing project: providing services to taxonomists for standard genome sequencing and annotation.</title>
        <authorList>
            <consortium name="The Broad Institute Genomics Platform"/>
            <consortium name="The Broad Institute Genome Sequencing Center for Infectious Disease"/>
            <person name="Wu L."/>
            <person name="Ma J."/>
        </authorList>
    </citation>
    <scope>NUCLEOTIDE SEQUENCE [LARGE SCALE GENOMIC DNA]</scope>
    <source>
        <strain evidence="2">CCUG 54520</strain>
    </source>
</reference>
<dbReference type="SUPFAM" id="SSF53474">
    <property type="entry name" value="alpha/beta-Hydrolases"/>
    <property type="match status" value="1"/>
</dbReference>
<gene>
    <name evidence="1" type="ORF">ACFO6S_05635</name>
</gene>
<proteinExistence type="predicted"/>
<dbReference type="Gene3D" id="3.40.50.1820">
    <property type="entry name" value="alpha/beta hydrolase"/>
    <property type="match status" value="1"/>
</dbReference>
<dbReference type="InterPro" id="IPR029058">
    <property type="entry name" value="AB_hydrolase_fold"/>
</dbReference>
<organism evidence="1 2">
    <name type="scientific">Rhodococcus kronopolitis</name>
    <dbReference type="NCBI Taxonomy" id="1460226"/>
    <lineage>
        <taxon>Bacteria</taxon>
        <taxon>Bacillati</taxon>
        <taxon>Actinomycetota</taxon>
        <taxon>Actinomycetes</taxon>
        <taxon>Mycobacteriales</taxon>
        <taxon>Nocardiaceae</taxon>
        <taxon>Rhodococcus</taxon>
    </lineage>
</organism>
<dbReference type="EMBL" id="JBHSFO010000002">
    <property type="protein sequence ID" value="MFC4603166.1"/>
    <property type="molecule type" value="Genomic_DNA"/>
</dbReference>
<dbReference type="Proteomes" id="UP001595914">
    <property type="component" value="Unassembled WGS sequence"/>
</dbReference>
<evidence type="ECO:0000313" key="2">
    <source>
        <dbReference type="Proteomes" id="UP001595914"/>
    </source>
</evidence>
<keyword evidence="2" id="KW-1185">Reference proteome</keyword>
<evidence type="ECO:0000313" key="1">
    <source>
        <dbReference type="EMBL" id="MFC4603166.1"/>
    </source>
</evidence>